<dbReference type="AlphaFoldDB" id="C6RHR7"/>
<dbReference type="EMBL" id="ACVQ01000028">
    <property type="protein sequence ID" value="EET78947.1"/>
    <property type="molecule type" value="Genomic_DNA"/>
</dbReference>
<keyword evidence="2" id="KW-1185">Reference proteome</keyword>
<comment type="caution">
    <text evidence="1">The sequence shown here is derived from an EMBL/GenBank/DDBJ whole genome shotgun (WGS) entry which is preliminary data.</text>
</comment>
<sequence>MGKEYYKFTKMEKGVIIMWFLKKIHRISDRKSARNSV</sequence>
<proteinExistence type="predicted"/>
<gene>
    <name evidence="1" type="ORF">CAMSH0001_1021</name>
</gene>
<reference evidence="1 2" key="1">
    <citation type="submission" date="2009-07" db="EMBL/GenBank/DDBJ databases">
        <authorList>
            <person name="Madupu R."/>
            <person name="Sebastian Y."/>
            <person name="Durkin A.S."/>
            <person name="Torralba M."/>
            <person name="Methe B."/>
            <person name="Sutton G.G."/>
            <person name="Strausberg R.L."/>
            <person name="Nelson K.E."/>
        </authorList>
    </citation>
    <scope>NUCLEOTIDE SEQUENCE [LARGE SCALE GENOMIC DNA]</scope>
    <source>
        <strain evidence="1 2">RM3277</strain>
    </source>
</reference>
<dbReference type="STRING" id="553219.CAMSH0001_1021"/>
<evidence type="ECO:0000313" key="2">
    <source>
        <dbReference type="Proteomes" id="UP000003107"/>
    </source>
</evidence>
<accession>C6RHR7</accession>
<name>C6RHR7_9BACT</name>
<organism evidence="1 2">
    <name type="scientific">Campylobacter showae RM3277</name>
    <dbReference type="NCBI Taxonomy" id="553219"/>
    <lineage>
        <taxon>Bacteria</taxon>
        <taxon>Pseudomonadati</taxon>
        <taxon>Campylobacterota</taxon>
        <taxon>Epsilonproteobacteria</taxon>
        <taxon>Campylobacterales</taxon>
        <taxon>Campylobacteraceae</taxon>
        <taxon>Campylobacter</taxon>
    </lineage>
</organism>
<protein>
    <submittedName>
        <fullName evidence="1">Uncharacterized protein</fullName>
    </submittedName>
</protein>
<evidence type="ECO:0000313" key="1">
    <source>
        <dbReference type="EMBL" id="EET78947.1"/>
    </source>
</evidence>
<dbReference type="Proteomes" id="UP000003107">
    <property type="component" value="Unassembled WGS sequence"/>
</dbReference>